<reference evidence="3 4" key="1">
    <citation type="submission" date="2018-12" db="EMBL/GenBank/DDBJ databases">
        <authorList>
            <person name="Li K."/>
        </authorList>
    </citation>
    <scope>NUCLEOTIDE SEQUENCE [LARGE SCALE GENOMIC DNA]</scope>
    <source>
        <strain evidence="4">CR22</strain>
    </source>
</reference>
<dbReference type="NCBIfam" id="TIGR04276">
    <property type="entry name" value="FxsC_Cterm"/>
    <property type="match status" value="1"/>
</dbReference>
<sequence length="419" mass="45675">MGTASKGPYFFLSYAHTPSDGLGKSEPNLWVRRLYGDLCAHIREMTTVQGDLAGFMDSTSIRTGDDWPTALAESLAACRVFVPLYSPRYFISPWCGKEWTVFSRRQATGQGERRIGATSAVVPALWSPVRDHQLPLCVRNVQYTHSELGHRYQEYGLYGLVKVSSFRADYQRAVLHLARRIVEIGETVAVEPGTHAHLQGADDAFAPEPALPTGPTLRITVAAGALGRLPERRSPLYYGPTPLHWNPYHPESAYPLVTLVANIVEGLNYRVIVRELDQEADLVDGPEILLLDRWVLRDPKHRARLRELDTEHRSSTGLVVPWNSADPDGSAGQHELAAAVDEALPRATSLQRQGGRAGALSIPDLGSFRALLPQVVEAAANSYLSSAGTALPGESTPRFKLGAAGPPPGASPTWARPGL</sequence>
<evidence type="ECO:0000259" key="2">
    <source>
        <dbReference type="Pfam" id="PF13676"/>
    </source>
</evidence>
<accession>A0A3S9IAX5</accession>
<feature type="domain" description="TIR" evidence="2">
    <location>
        <begin position="10"/>
        <end position="113"/>
    </location>
</feature>
<dbReference type="NCBIfam" id="NF040588">
    <property type="entry name" value="FxsC_Nterm"/>
    <property type="match status" value="1"/>
</dbReference>
<dbReference type="Pfam" id="PF13676">
    <property type="entry name" value="TIR_2"/>
    <property type="match status" value="1"/>
</dbReference>
<dbReference type="InterPro" id="IPR000157">
    <property type="entry name" value="TIR_dom"/>
</dbReference>
<dbReference type="InterPro" id="IPR026367">
    <property type="entry name" value="FxsC_C"/>
</dbReference>
<evidence type="ECO:0000313" key="3">
    <source>
        <dbReference type="EMBL" id="AZP21526.1"/>
    </source>
</evidence>
<dbReference type="KEGG" id="saqu:EJC51_38860"/>
<feature type="region of interest" description="Disordered" evidence="1">
    <location>
        <begin position="395"/>
        <end position="419"/>
    </location>
</feature>
<evidence type="ECO:0000313" key="4">
    <source>
        <dbReference type="Proteomes" id="UP000280197"/>
    </source>
</evidence>
<gene>
    <name evidence="3" type="ORF">EJC51_38860</name>
</gene>
<protein>
    <submittedName>
        <fullName evidence="3">TIR domain-containing protein</fullName>
    </submittedName>
</protein>
<dbReference type="Proteomes" id="UP000280197">
    <property type="component" value="Chromosome"/>
</dbReference>
<dbReference type="InterPro" id="IPR047603">
    <property type="entry name" value="FxsC_N"/>
</dbReference>
<evidence type="ECO:0000256" key="1">
    <source>
        <dbReference type="SAM" id="MobiDB-lite"/>
    </source>
</evidence>
<name>A0A3S9IAX5_9ACTN</name>
<dbReference type="Gene3D" id="3.40.50.10140">
    <property type="entry name" value="Toll/interleukin-1 receptor homology (TIR) domain"/>
    <property type="match status" value="1"/>
</dbReference>
<dbReference type="AlphaFoldDB" id="A0A3S9IAX5"/>
<dbReference type="EMBL" id="CP034463">
    <property type="protein sequence ID" value="AZP21526.1"/>
    <property type="molecule type" value="Genomic_DNA"/>
</dbReference>
<organism evidence="3 4">
    <name type="scientific">Streptomyces aquilus</name>
    <dbReference type="NCBI Taxonomy" id="2548456"/>
    <lineage>
        <taxon>Bacteria</taxon>
        <taxon>Bacillati</taxon>
        <taxon>Actinomycetota</taxon>
        <taxon>Actinomycetes</taxon>
        <taxon>Kitasatosporales</taxon>
        <taxon>Streptomycetaceae</taxon>
        <taxon>Streptomyces</taxon>
    </lineage>
</organism>
<dbReference type="RefSeq" id="WP_126275358.1">
    <property type="nucleotide sequence ID" value="NZ_CP034463.1"/>
</dbReference>
<dbReference type="SUPFAM" id="SSF52200">
    <property type="entry name" value="Toll/Interleukin receptor TIR domain"/>
    <property type="match status" value="1"/>
</dbReference>
<proteinExistence type="predicted"/>
<keyword evidence="4" id="KW-1185">Reference proteome</keyword>
<dbReference type="GO" id="GO:0007165">
    <property type="term" value="P:signal transduction"/>
    <property type="evidence" value="ECO:0007669"/>
    <property type="project" value="InterPro"/>
</dbReference>
<dbReference type="InterPro" id="IPR035897">
    <property type="entry name" value="Toll_tir_struct_dom_sf"/>
</dbReference>